<dbReference type="PROSITE" id="PS00107">
    <property type="entry name" value="PROTEIN_KINASE_ATP"/>
    <property type="match status" value="1"/>
</dbReference>
<dbReference type="Pfam" id="PF24389">
    <property type="entry name" value="ORC-CDC6-like"/>
    <property type="match status" value="1"/>
</dbReference>
<dbReference type="SMART" id="SM00220">
    <property type="entry name" value="S_TKc"/>
    <property type="match status" value="1"/>
</dbReference>
<accession>A0AAJ1EG07</accession>
<feature type="binding site" evidence="1">
    <location>
        <position position="77"/>
    </location>
    <ligand>
        <name>ATP</name>
        <dbReference type="ChEBI" id="CHEBI:30616"/>
    </ligand>
</feature>
<dbReference type="InterPro" id="IPR011009">
    <property type="entry name" value="Kinase-like_dom_sf"/>
</dbReference>
<dbReference type="InterPro" id="IPR056955">
    <property type="entry name" value="ORC-CDC6-like"/>
</dbReference>
<keyword evidence="1" id="KW-0067">ATP-binding</keyword>
<dbReference type="GO" id="GO:0005524">
    <property type="term" value="F:ATP binding"/>
    <property type="evidence" value="ECO:0007669"/>
    <property type="project" value="UniProtKB-UniRule"/>
</dbReference>
<dbReference type="Proteomes" id="UP000825699">
    <property type="component" value="Unassembled WGS sequence"/>
</dbReference>
<dbReference type="InterPro" id="IPR017441">
    <property type="entry name" value="Protein_kinase_ATP_BS"/>
</dbReference>
<gene>
    <name evidence="3" type="ORF">HFO42_22900</name>
</gene>
<keyword evidence="1" id="KW-0547">Nucleotide-binding</keyword>
<protein>
    <recommendedName>
        <fullName evidence="2">Protein kinase domain-containing protein</fullName>
    </recommendedName>
</protein>
<name>A0AAJ1EG07_RHILE</name>
<sequence>MSELGRFCCFNCPKPDQELKALTDPCPDCGYAYGFPLFDVPKMIGKFEVQRSLGRGFYGAAFVAKRQGAVRAQRVLKVAPKEMYSHFNKSFEDEVARHSEVAEGSEFIVSVEDLFEADVTFGDLTIPCHVAELQYLDGEPLQAYLNGSKSLSASEAAQIACDLFRMREEFEVRLKNHNDLHAANIVVQRLPKPSWRRGDAIEPAIRAVAIDLGSVAEDRRSGGGYIGDLHWIADHITNMAFQLLDGGENTADLEKRIALKLLSIAQSLTGAIENQRPPSAEDVVRLISEEYHQVAQPWRPWRNNLVLRRFEESFNAQTMDAWYVPELLVDPDGNWIKRVSAPGPLVMTGMRGCGKTMLLQSVQFHARATLRVQETDAHALKRISADGYVGLFVSAQRLIPVGSGAQEPSAAMLNARLLVAYAAAAARAIAHLSDLDGASIAPDAPSLIAKAVADVISPAMPVAEPATVEQLERYLIDLLVRMSRSDSLFELATTPATAFPHLAEAVRKSSPIWQDSQVLFLLDDVSTRYLDSRKIEELLSALIFQHPVCAFKLTSEAQTIFLTLKSPGQLHPASAGRDFQTFDLGAEVYETLKRPGGGKTFINDVLRARAKLYSGHPSAEPRDVLGDIDLESIARTIVSSQPTSTDRKRLYWGLSALTGVCVGDIGSVIQIYQQILARRGKALPVPPQIQNDAFQDFCARYLYHLDRRGSDLKAVAMSFAEASYQLLMQSGKDPASKRLRQYNSIYIRITSGDVEEQMKRLRDLVDAGVFVFTGAAPRTKTRDSNPTQQFQLTYRKIYGLVNFIGLSERDRFELSGDGLQEWLGHPTQGRELLVKNLEKQEFDEEPGVAVEETAEAKPRKFERSQPVQLMLLEHGAPTTTSSRAPTFGKSPIAIPTVSRLTGSDLLAHVDTLVVGLGFEERTAVSFERFLERTRPSKVLAVRYENQGYADRMLEHARARGIAVEETSYAAVKAGELSSVVGESAIDITGLAKPALFNVVRHAVRSGSRSTLAYTAASVYSPRESDLTAVLEAHASYNRHDTLAALKHVLTGEQGPYTSQSLLTTETDGTRSRGLCAFASAKHERILRLIEQREYDVVEIMVDQADTARAKVAEMAATVALEECRAGEIVAADVVDLEAVLRILWSRHQQWYVKGGLNFELGLTGNKIQATAAAIVSALLPVNEVWYLEPAKFDVNGFTQGTGDSYYYNLPGSANAIRRG</sequence>
<evidence type="ECO:0000259" key="2">
    <source>
        <dbReference type="PROSITE" id="PS50011"/>
    </source>
</evidence>
<dbReference type="SUPFAM" id="SSF56112">
    <property type="entry name" value="Protein kinase-like (PK-like)"/>
    <property type="match status" value="1"/>
</dbReference>
<dbReference type="AlphaFoldDB" id="A0AAJ1EG07"/>
<feature type="domain" description="Protein kinase" evidence="2">
    <location>
        <begin position="47"/>
        <end position="323"/>
    </location>
</feature>
<reference evidence="3" key="1">
    <citation type="submission" date="2020-04" db="EMBL/GenBank/DDBJ databases">
        <title>Global-level population genomics supports evidence of horizontal gene transfer on evolution of Rhizobia in Lentils.</title>
        <authorList>
            <person name="Gai Y."/>
            <person name="Cook D."/>
            <person name="Riely B."/>
        </authorList>
    </citation>
    <scope>NUCLEOTIDE SEQUENCE</scope>
    <source>
        <strain evidence="3">Derici101B</strain>
    </source>
</reference>
<evidence type="ECO:0000313" key="4">
    <source>
        <dbReference type="Proteomes" id="UP000825699"/>
    </source>
</evidence>
<comment type="caution">
    <text evidence="3">The sequence shown here is derived from an EMBL/GenBank/DDBJ whole genome shotgun (WGS) entry which is preliminary data.</text>
</comment>
<dbReference type="EMBL" id="JAAXEP010000012">
    <property type="protein sequence ID" value="MBY5630925.1"/>
    <property type="molecule type" value="Genomic_DNA"/>
</dbReference>
<evidence type="ECO:0000256" key="1">
    <source>
        <dbReference type="PROSITE-ProRule" id="PRU10141"/>
    </source>
</evidence>
<evidence type="ECO:0000313" key="3">
    <source>
        <dbReference type="EMBL" id="MBY5630925.1"/>
    </source>
</evidence>
<organism evidence="3 4">
    <name type="scientific">Rhizobium leguminosarum</name>
    <dbReference type="NCBI Taxonomy" id="384"/>
    <lineage>
        <taxon>Bacteria</taxon>
        <taxon>Pseudomonadati</taxon>
        <taxon>Pseudomonadota</taxon>
        <taxon>Alphaproteobacteria</taxon>
        <taxon>Hyphomicrobiales</taxon>
        <taxon>Rhizobiaceae</taxon>
        <taxon>Rhizobium/Agrobacterium group</taxon>
        <taxon>Rhizobium</taxon>
    </lineage>
</organism>
<dbReference type="PROSITE" id="PS50011">
    <property type="entry name" value="PROTEIN_KINASE_DOM"/>
    <property type="match status" value="1"/>
</dbReference>
<dbReference type="Gene3D" id="1.10.510.10">
    <property type="entry name" value="Transferase(Phosphotransferase) domain 1"/>
    <property type="match status" value="1"/>
</dbReference>
<dbReference type="RefSeq" id="WP_222260457.1">
    <property type="nucleotide sequence ID" value="NZ_JAAXEB010000005.1"/>
</dbReference>
<proteinExistence type="predicted"/>
<dbReference type="InterPro" id="IPR000719">
    <property type="entry name" value="Prot_kinase_dom"/>
</dbReference>
<dbReference type="GO" id="GO:0004672">
    <property type="term" value="F:protein kinase activity"/>
    <property type="evidence" value="ECO:0007669"/>
    <property type="project" value="InterPro"/>
</dbReference>